<dbReference type="Proteomes" id="UP000251314">
    <property type="component" value="Unassembled WGS sequence"/>
</dbReference>
<evidence type="ECO:0000256" key="2">
    <source>
        <dbReference type="SAM" id="MobiDB-lite"/>
    </source>
</evidence>
<proteinExistence type="predicted"/>
<dbReference type="EMBL" id="RCMG01000325">
    <property type="protein sequence ID" value="KAG2856613.1"/>
    <property type="molecule type" value="Genomic_DNA"/>
</dbReference>
<feature type="domain" description="DIX" evidence="3">
    <location>
        <begin position="26"/>
        <end position="80"/>
    </location>
</feature>
<dbReference type="InterPro" id="IPR029071">
    <property type="entry name" value="Ubiquitin-like_domsf"/>
</dbReference>
<evidence type="ECO:0000313" key="5">
    <source>
        <dbReference type="EMBL" id="KAG2919337.1"/>
    </source>
</evidence>
<dbReference type="Proteomes" id="UP000735874">
    <property type="component" value="Unassembled WGS sequence"/>
</dbReference>
<dbReference type="Pfam" id="PF00778">
    <property type="entry name" value="DIX"/>
    <property type="match status" value="1"/>
</dbReference>
<dbReference type="Proteomes" id="UP000774804">
    <property type="component" value="Unassembled WGS sequence"/>
</dbReference>
<evidence type="ECO:0000313" key="10">
    <source>
        <dbReference type="Proteomes" id="UP000251314"/>
    </source>
</evidence>
<dbReference type="AlphaFoldDB" id="A0A329S6R6"/>
<dbReference type="Gene3D" id="2.40.240.130">
    <property type="match status" value="1"/>
</dbReference>
<dbReference type="VEuPathDB" id="FungiDB:PC110_g12045"/>
<accession>A0A329S6R6</accession>
<dbReference type="OrthoDB" id="10007451at2759"/>
<evidence type="ECO:0000259" key="3">
    <source>
        <dbReference type="Pfam" id="PF00778"/>
    </source>
</evidence>
<reference evidence="4" key="2">
    <citation type="submission" date="2018-10" db="EMBL/GenBank/DDBJ databases">
        <title>Effector identification in a new, highly contiguous assembly of the strawberry crown rot pathogen Phytophthora cactorum.</title>
        <authorList>
            <person name="Armitage A.D."/>
            <person name="Nellist C.F."/>
            <person name="Bates H."/>
            <person name="Vickerstaff R.J."/>
            <person name="Harrison R.J."/>
        </authorList>
    </citation>
    <scope>NUCLEOTIDE SEQUENCE</scope>
    <source>
        <strain evidence="4">15-7</strain>
        <strain evidence="5">4032</strain>
        <strain evidence="6">4040</strain>
        <strain evidence="7">P415</strain>
        <strain evidence="8">P421</strain>
    </source>
</reference>
<evidence type="ECO:0000256" key="1">
    <source>
        <dbReference type="ARBA" id="ARBA00022687"/>
    </source>
</evidence>
<dbReference type="PANTHER" id="PTHR42509:SF1">
    <property type="entry name" value="DIX DOMAIN-CONTAINING PROTEIN"/>
    <property type="match status" value="1"/>
</dbReference>
<sequence>MEGMLNYFVPEDGDSSDHLNVVPLPRVDQLRLQHVKKSFPLPGDFHFRFKTAFEGTYVWLDVVNDADPVPDFNGLVICKISRVQRESSIRPPERTETPKVQVEAPDLIETSEPPPSPTKREEPQAVQKTFNNDLVGLMADPVPSPTPQAPSAPSPVPPQKSPAPPQAARDPFDVFAGNSTAPMRPTPISATMSANNAPRGMSPTTMGNHGGAFGAQGGFNPMGSGGPSPMAPRGPAGMNISQMHMGMGPPQGGMQQQQQQQQQQNSFQGLQWQGMGQQQQQPQQQRNPNQRW</sequence>
<evidence type="ECO:0000313" key="9">
    <source>
        <dbReference type="EMBL" id="RAW31616.1"/>
    </source>
</evidence>
<dbReference type="InterPro" id="IPR038207">
    <property type="entry name" value="DIX_dom_sf"/>
</dbReference>
<dbReference type="SUPFAM" id="SSF54236">
    <property type="entry name" value="Ubiquitin-like"/>
    <property type="match status" value="1"/>
</dbReference>
<dbReference type="EMBL" id="RCMK01000302">
    <property type="protein sequence ID" value="KAG2937700.1"/>
    <property type="molecule type" value="Genomic_DNA"/>
</dbReference>
<evidence type="ECO:0000313" key="8">
    <source>
        <dbReference type="EMBL" id="KAG3220279.1"/>
    </source>
</evidence>
<protein>
    <recommendedName>
        <fullName evidence="3">DIX domain-containing protein</fullName>
    </recommendedName>
</protein>
<dbReference type="Proteomes" id="UP000697107">
    <property type="component" value="Unassembled WGS sequence"/>
</dbReference>
<comment type="caution">
    <text evidence="9">The sequence shown here is derived from an EMBL/GenBank/DDBJ whole genome shotgun (WGS) entry which is preliminary data.</text>
</comment>
<dbReference type="EMBL" id="RCMI01000295">
    <property type="protein sequence ID" value="KAG2919337.1"/>
    <property type="molecule type" value="Genomic_DNA"/>
</dbReference>
<feature type="compositionally biased region" description="Basic and acidic residues" evidence="2">
    <location>
        <begin position="85"/>
        <end position="97"/>
    </location>
</feature>
<dbReference type="PANTHER" id="PTHR42509">
    <property type="entry name" value="DIX DOMAIN-CONTAINING PROTEIN"/>
    <property type="match status" value="1"/>
</dbReference>
<dbReference type="Proteomes" id="UP000736787">
    <property type="component" value="Unassembled WGS sequence"/>
</dbReference>
<dbReference type="EMBL" id="MJFZ01000315">
    <property type="protein sequence ID" value="RAW31616.1"/>
    <property type="molecule type" value="Genomic_DNA"/>
</dbReference>
<feature type="compositionally biased region" description="Pro residues" evidence="2">
    <location>
        <begin position="142"/>
        <end position="165"/>
    </location>
</feature>
<evidence type="ECO:0000313" key="7">
    <source>
        <dbReference type="EMBL" id="KAG2981384.1"/>
    </source>
</evidence>
<keyword evidence="1" id="KW-0879">Wnt signaling pathway</keyword>
<reference evidence="9 10" key="1">
    <citation type="submission" date="2018-01" db="EMBL/GenBank/DDBJ databases">
        <title>Draft genome of the strawberry crown rot pathogen Phytophthora cactorum.</title>
        <authorList>
            <person name="Armitage A.D."/>
            <person name="Lysoe E."/>
            <person name="Nellist C.F."/>
            <person name="Harrison R.J."/>
            <person name="Brurberg M.B."/>
        </authorList>
    </citation>
    <scope>NUCLEOTIDE SEQUENCE [LARGE SCALE GENOMIC DNA]</scope>
    <source>
        <strain evidence="9 10">10300</strain>
    </source>
</reference>
<dbReference type="EMBL" id="RCML01000309">
    <property type="protein sequence ID" value="KAG2981384.1"/>
    <property type="molecule type" value="Genomic_DNA"/>
</dbReference>
<evidence type="ECO:0000313" key="4">
    <source>
        <dbReference type="EMBL" id="KAG2856613.1"/>
    </source>
</evidence>
<evidence type="ECO:0000313" key="6">
    <source>
        <dbReference type="EMBL" id="KAG2937700.1"/>
    </source>
</evidence>
<feature type="region of interest" description="Disordered" evidence="2">
    <location>
        <begin position="85"/>
        <end position="189"/>
    </location>
</feature>
<name>A0A329S6R6_9STRA</name>
<dbReference type="GO" id="GO:0016055">
    <property type="term" value="P:Wnt signaling pathway"/>
    <property type="evidence" value="ECO:0007669"/>
    <property type="project" value="UniProtKB-KW"/>
</dbReference>
<feature type="region of interest" description="Disordered" evidence="2">
    <location>
        <begin position="242"/>
        <end position="292"/>
    </location>
</feature>
<dbReference type="InterPro" id="IPR001158">
    <property type="entry name" value="DIX"/>
</dbReference>
<keyword evidence="10" id="KW-1185">Reference proteome</keyword>
<gene>
    <name evidence="9" type="ORF">PC110_g12045</name>
    <name evidence="4" type="ORF">PC113_g11421</name>
    <name evidence="5" type="ORF">PC115_g10181</name>
    <name evidence="6" type="ORF">PC117_g11580</name>
    <name evidence="7" type="ORF">PC118_g10639</name>
    <name evidence="8" type="ORF">PC129_g8954</name>
</gene>
<dbReference type="Proteomes" id="UP000760860">
    <property type="component" value="Unassembled WGS sequence"/>
</dbReference>
<organism evidence="9 10">
    <name type="scientific">Phytophthora cactorum</name>
    <dbReference type="NCBI Taxonomy" id="29920"/>
    <lineage>
        <taxon>Eukaryota</taxon>
        <taxon>Sar</taxon>
        <taxon>Stramenopiles</taxon>
        <taxon>Oomycota</taxon>
        <taxon>Peronosporomycetes</taxon>
        <taxon>Peronosporales</taxon>
        <taxon>Peronosporaceae</taxon>
        <taxon>Phytophthora</taxon>
    </lineage>
</organism>
<dbReference type="EMBL" id="RCMV01000271">
    <property type="protein sequence ID" value="KAG3220279.1"/>
    <property type="molecule type" value="Genomic_DNA"/>
</dbReference>